<dbReference type="EMBL" id="JABWMJ010000015">
    <property type="protein sequence ID" value="NUZ08617.1"/>
    <property type="molecule type" value="Genomic_DNA"/>
</dbReference>
<evidence type="ECO:0000313" key="3">
    <source>
        <dbReference type="Proteomes" id="UP000529637"/>
    </source>
</evidence>
<organism evidence="2 3">
    <name type="scientific">Piscinibacter koreensis</name>
    <dbReference type="NCBI Taxonomy" id="2742824"/>
    <lineage>
        <taxon>Bacteria</taxon>
        <taxon>Pseudomonadati</taxon>
        <taxon>Pseudomonadota</taxon>
        <taxon>Betaproteobacteria</taxon>
        <taxon>Burkholderiales</taxon>
        <taxon>Sphaerotilaceae</taxon>
        <taxon>Piscinibacter</taxon>
    </lineage>
</organism>
<name>A0A7Y6NSZ2_9BURK</name>
<protein>
    <recommendedName>
        <fullName evidence="4">Transposase</fullName>
    </recommendedName>
</protein>
<dbReference type="GO" id="GO:0003677">
    <property type="term" value="F:DNA binding"/>
    <property type="evidence" value="ECO:0007669"/>
    <property type="project" value="InterPro"/>
</dbReference>
<dbReference type="GO" id="GO:0004803">
    <property type="term" value="F:transposase activity"/>
    <property type="evidence" value="ECO:0007669"/>
    <property type="project" value="InterPro"/>
</dbReference>
<evidence type="ECO:0008006" key="4">
    <source>
        <dbReference type="Google" id="ProtNLM"/>
    </source>
</evidence>
<dbReference type="InterPro" id="IPR002514">
    <property type="entry name" value="Transposase_8"/>
</dbReference>
<comment type="caution">
    <text evidence="2">The sequence shown here is derived from an EMBL/GenBank/DDBJ whole genome shotgun (WGS) entry which is preliminary data.</text>
</comment>
<evidence type="ECO:0000256" key="1">
    <source>
        <dbReference type="SAM" id="MobiDB-lite"/>
    </source>
</evidence>
<dbReference type="Proteomes" id="UP000529637">
    <property type="component" value="Unassembled WGS sequence"/>
</dbReference>
<sequence length="74" mass="8677">METICRESGFSGATFYKWRAKFGCWEASDAKRMRAAASATRSERQRPGRRRPRPAVRGWSESWRRHRRCVCGRA</sequence>
<dbReference type="AlphaFoldDB" id="A0A7Y6NSZ2"/>
<dbReference type="GO" id="GO:0006313">
    <property type="term" value="P:DNA transposition"/>
    <property type="evidence" value="ECO:0007669"/>
    <property type="project" value="InterPro"/>
</dbReference>
<dbReference type="Pfam" id="PF01527">
    <property type="entry name" value="HTH_Tnp_1"/>
    <property type="match status" value="1"/>
</dbReference>
<feature type="region of interest" description="Disordered" evidence="1">
    <location>
        <begin position="35"/>
        <end position="62"/>
    </location>
</feature>
<gene>
    <name evidence="2" type="ORF">HQN59_23005</name>
</gene>
<accession>A0A7Y6NSZ2</accession>
<reference evidence="2 3" key="1">
    <citation type="submission" date="2020-06" db="EMBL/GenBank/DDBJ databases">
        <title>Schlegella sp. ID0723 isolated from air conditioner.</title>
        <authorList>
            <person name="Kim D.Y."/>
            <person name="Kim D.-U."/>
        </authorList>
    </citation>
    <scope>NUCLEOTIDE SEQUENCE [LARGE SCALE GENOMIC DNA]</scope>
    <source>
        <strain evidence="2 3">ID0723</strain>
    </source>
</reference>
<evidence type="ECO:0000313" key="2">
    <source>
        <dbReference type="EMBL" id="NUZ08617.1"/>
    </source>
</evidence>
<keyword evidence="3" id="KW-1185">Reference proteome</keyword>
<proteinExistence type="predicted"/>